<evidence type="ECO:0000256" key="1">
    <source>
        <dbReference type="SAM" id="MobiDB-lite"/>
    </source>
</evidence>
<reference evidence="2" key="1">
    <citation type="submission" date="2023-04" db="EMBL/GenBank/DDBJ databases">
        <title>Black Yeasts Isolated from many extreme environments.</title>
        <authorList>
            <person name="Coleine C."/>
            <person name="Stajich J.E."/>
            <person name="Selbmann L."/>
        </authorList>
    </citation>
    <scope>NUCLEOTIDE SEQUENCE</scope>
    <source>
        <strain evidence="2">CCFEE 5312</strain>
    </source>
</reference>
<feature type="region of interest" description="Disordered" evidence="1">
    <location>
        <begin position="59"/>
        <end position="100"/>
    </location>
</feature>
<dbReference type="EMBL" id="JAWDJX010000034">
    <property type="protein sequence ID" value="KAK3050201.1"/>
    <property type="molecule type" value="Genomic_DNA"/>
</dbReference>
<dbReference type="Proteomes" id="UP001271007">
    <property type="component" value="Unassembled WGS sequence"/>
</dbReference>
<feature type="compositionally biased region" description="Basic and acidic residues" evidence="1">
    <location>
        <begin position="68"/>
        <end position="78"/>
    </location>
</feature>
<keyword evidence="3" id="KW-1185">Reference proteome</keyword>
<sequence length="562" mass="63222">MTSQTNNLRRRYRAVRQPERQRHTVRSGTHDSRYETAGNLELSMHLPPQPYGNRFDILRPQTPPTPIAKHDPVPSLDRRSRHIRSSRDERRRREARRNRKRLNAAQILDEQLSRDIDRTLQQANIQRPLPVRVPPYAPLLSYRPKSPPPPQLSYIPPAPPQLPLLNFGGLDLMDDFPPLTPMKLSPTPRALSPMLSSIPSWCPPIPSFNNANLKFSEYPLFFDLSKLPEPSPKPKAKTTYQELQIWRPLQSPQPKKHSRYFPPPSTPKPSGRLPPTRCRLHSSDEGSQDVQVATRKVLERAISNLHACNNAAGEASAANLWHILTSPDFPSRAVNNDPYLTSFTYKPAEHTFASPYQHLTGHANERGSDAVLTDEPEVFVFDTPAGVAPLEWSSFGLNELMVDHEYDVEALPPLPSSPSPVEFETVSVITTPPCEESNVFDDEPPVPASDAQYNIGMALFDLESAAFPADEEDLVDVTTFLAMGHGNSCWCKDCEEESPELMDYEQSIDDEDWIDDSSDETVVSPSGDSEWDWDYETPTSENEKEGGSNKCSSQPEGDGFME</sequence>
<feature type="region of interest" description="Disordered" evidence="1">
    <location>
        <begin position="1"/>
        <end position="34"/>
    </location>
</feature>
<dbReference type="AlphaFoldDB" id="A0AAJ0DAN1"/>
<proteinExistence type="predicted"/>
<organism evidence="2 3">
    <name type="scientific">Extremus antarcticus</name>
    <dbReference type="NCBI Taxonomy" id="702011"/>
    <lineage>
        <taxon>Eukaryota</taxon>
        <taxon>Fungi</taxon>
        <taxon>Dikarya</taxon>
        <taxon>Ascomycota</taxon>
        <taxon>Pezizomycotina</taxon>
        <taxon>Dothideomycetes</taxon>
        <taxon>Dothideomycetidae</taxon>
        <taxon>Mycosphaerellales</taxon>
        <taxon>Extremaceae</taxon>
        <taxon>Extremus</taxon>
    </lineage>
</organism>
<feature type="region of interest" description="Disordered" evidence="1">
    <location>
        <begin position="245"/>
        <end position="290"/>
    </location>
</feature>
<accession>A0AAJ0DAN1</accession>
<protein>
    <submittedName>
        <fullName evidence="2">Uncharacterized protein</fullName>
    </submittedName>
</protein>
<evidence type="ECO:0000313" key="3">
    <source>
        <dbReference type="Proteomes" id="UP001271007"/>
    </source>
</evidence>
<name>A0AAJ0DAN1_9PEZI</name>
<feature type="compositionally biased region" description="Basic and acidic residues" evidence="1">
    <location>
        <begin position="16"/>
        <end position="34"/>
    </location>
</feature>
<gene>
    <name evidence="2" type="ORF">LTR09_008590</name>
</gene>
<feature type="region of interest" description="Disordered" evidence="1">
    <location>
        <begin position="511"/>
        <end position="562"/>
    </location>
</feature>
<comment type="caution">
    <text evidence="2">The sequence shown here is derived from an EMBL/GenBank/DDBJ whole genome shotgun (WGS) entry which is preliminary data.</text>
</comment>
<evidence type="ECO:0000313" key="2">
    <source>
        <dbReference type="EMBL" id="KAK3050201.1"/>
    </source>
</evidence>